<organism evidence="14 15">
    <name type="scientific">Kineobactrum salinum</name>
    <dbReference type="NCBI Taxonomy" id="2708301"/>
    <lineage>
        <taxon>Bacteria</taxon>
        <taxon>Pseudomonadati</taxon>
        <taxon>Pseudomonadota</taxon>
        <taxon>Gammaproteobacteria</taxon>
        <taxon>Cellvibrionales</taxon>
        <taxon>Halieaceae</taxon>
        <taxon>Kineobactrum</taxon>
    </lineage>
</organism>
<dbReference type="InterPro" id="IPR041222">
    <property type="entry name" value="PriA_3primeBD"/>
</dbReference>
<comment type="similarity">
    <text evidence="12">Belongs to the helicase family. PriA subfamily.</text>
</comment>
<evidence type="ECO:0000256" key="3">
    <source>
        <dbReference type="ARBA" id="ARBA00022723"/>
    </source>
</evidence>
<proteinExistence type="inferred from homology"/>
<dbReference type="GO" id="GO:0006302">
    <property type="term" value="P:double-strand break repair"/>
    <property type="evidence" value="ECO:0007669"/>
    <property type="project" value="InterPro"/>
</dbReference>
<dbReference type="AlphaFoldDB" id="A0A6C0U159"/>
<evidence type="ECO:0000256" key="4">
    <source>
        <dbReference type="ARBA" id="ARBA00022741"/>
    </source>
</evidence>
<feature type="binding site" evidence="12">
    <location>
        <position position="437"/>
    </location>
    <ligand>
        <name>Zn(2+)</name>
        <dbReference type="ChEBI" id="CHEBI:29105"/>
        <label>1</label>
    </ligand>
</feature>
<reference evidence="14 15" key="1">
    <citation type="submission" date="2020-02" db="EMBL/GenBank/DDBJ databases">
        <title>Genome sequencing for Kineobactrum sp. M2.</title>
        <authorList>
            <person name="Park S.-J."/>
        </authorList>
    </citation>
    <scope>NUCLEOTIDE SEQUENCE [LARGE SCALE GENOMIC DNA]</scope>
    <source>
        <strain evidence="14 15">M2</strain>
    </source>
</reference>
<dbReference type="FunFam" id="3.40.50.300:FF:000489">
    <property type="entry name" value="Primosome assembly protein PriA"/>
    <property type="match status" value="1"/>
</dbReference>
<feature type="binding site" evidence="12">
    <location>
        <position position="449"/>
    </location>
    <ligand>
        <name>Zn(2+)</name>
        <dbReference type="ChEBI" id="CHEBI:29105"/>
        <label>2</label>
    </ligand>
</feature>
<dbReference type="InterPro" id="IPR014001">
    <property type="entry name" value="Helicase_ATP-bd"/>
</dbReference>
<keyword evidence="9 12" id="KW-0238">DNA-binding</keyword>
<dbReference type="Pfam" id="PF17764">
    <property type="entry name" value="PriA_3primeBD"/>
    <property type="match status" value="1"/>
</dbReference>
<dbReference type="GO" id="GO:0008270">
    <property type="term" value="F:zinc ion binding"/>
    <property type="evidence" value="ECO:0007669"/>
    <property type="project" value="UniProtKB-UniRule"/>
</dbReference>
<dbReference type="EC" id="5.6.2.4" evidence="12"/>
<feature type="binding site" evidence="12">
    <location>
        <position position="467"/>
    </location>
    <ligand>
        <name>Zn(2+)</name>
        <dbReference type="ChEBI" id="CHEBI:29105"/>
        <label>2</label>
    </ligand>
</feature>
<comment type="subunit">
    <text evidence="12">Component of the replication restart primosome.</text>
</comment>
<dbReference type="GO" id="GO:0006270">
    <property type="term" value="P:DNA replication initiation"/>
    <property type="evidence" value="ECO:0007669"/>
    <property type="project" value="TreeGrafter"/>
</dbReference>
<comment type="function">
    <text evidence="12">Initiates the restart of stalled replication forks, which reloads the replicative helicase on sites other than the origin of replication. Recognizes and binds to abandoned replication forks and remodels them to uncover a helicase loading site. Promotes assembly of the primosome at these replication forks.</text>
</comment>
<evidence type="ECO:0000256" key="2">
    <source>
        <dbReference type="ARBA" id="ARBA00022705"/>
    </source>
</evidence>
<dbReference type="Pfam" id="PF18074">
    <property type="entry name" value="PriA_C"/>
    <property type="match status" value="1"/>
</dbReference>
<dbReference type="InterPro" id="IPR042115">
    <property type="entry name" value="PriA_3primeBD_sf"/>
</dbReference>
<dbReference type="FunFam" id="3.40.1440.60:FF:000001">
    <property type="entry name" value="Primosomal protein N"/>
    <property type="match status" value="1"/>
</dbReference>
<feature type="binding site" evidence="12">
    <location>
        <position position="440"/>
    </location>
    <ligand>
        <name>Zn(2+)</name>
        <dbReference type="ChEBI" id="CHEBI:29105"/>
        <label>1</label>
    </ligand>
</feature>
<dbReference type="GO" id="GO:0005524">
    <property type="term" value="F:ATP binding"/>
    <property type="evidence" value="ECO:0007669"/>
    <property type="project" value="UniProtKB-UniRule"/>
</dbReference>
<dbReference type="Proteomes" id="UP000477680">
    <property type="component" value="Chromosome"/>
</dbReference>
<keyword evidence="2 12" id="KW-0235">DNA replication</keyword>
<keyword evidence="10 12" id="KW-0413">Isomerase</keyword>
<evidence type="ECO:0000313" key="14">
    <source>
        <dbReference type="EMBL" id="QIB65840.1"/>
    </source>
</evidence>
<dbReference type="EMBL" id="CP048711">
    <property type="protein sequence ID" value="QIB65840.1"/>
    <property type="molecule type" value="Genomic_DNA"/>
</dbReference>
<dbReference type="CDD" id="cd17929">
    <property type="entry name" value="DEXHc_priA"/>
    <property type="match status" value="1"/>
</dbReference>
<evidence type="ECO:0000256" key="9">
    <source>
        <dbReference type="ARBA" id="ARBA00023125"/>
    </source>
</evidence>
<dbReference type="Gene3D" id="3.40.50.300">
    <property type="entry name" value="P-loop containing nucleotide triphosphate hydrolases"/>
    <property type="match status" value="2"/>
</dbReference>
<evidence type="ECO:0000256" key="6">
    <source>
        <dbReference type="ARBA" id="ARBA00022806"/>
    </source>
</evidence>
<dbReference type="InterPro" id="IPR027417">
    <property type="entry name" value="P-loop_NTPase"/>
</dbReference>
<dbReference type="PROSITE" id="PS51192">
    <property type="entry name" value="HELICASE_ATP_BIND_1"/>
    <property type="match status" value="1"/>
</dbReference>
<dbReference type="NCBIfam" id="NF004067">
    <property type="entry name" value="PRK05580.1-4"/>
    <property type="match status" value="1"/>
</dbReference>
<evidence type="ECO:0000256" key="1">
    <source>
        <dbReference type="ARBA" id="ARBA00022515"/>
    </source>
</evidence>
<evidence type="ECO:0000256" key="7">
    <source>
        <dbReference type="ARBA" id="ARBA00022833"/>
    </source>
</evidence>
<dbReference type="NCBIfam" id="TIGR00595">
    <property type="entry name" value="priA"/>
    <property type="match status" value="1"/>
</dbReference>
<dbReference type="SMART" id="SM00490">
    <property type="entry name" value="HELICc"/>
    <property type="match status" value="1"/>
</dbReference>
<dbReference type="Pfam" id="PF00270">
    <property type="entry name" value="DEAD"/>
    <property type="match status" value="1"/>
</dbReference>
<comment type="cofactor">
    <cofactor evidence="12">
        <name>Zn(2+)</name>
        <dbReference type="ChEBI" id="CHEBI:29105"/>
    </cofactor>
    <text evidence="12">Binds 2 zinc ions per subunit.</text>
</comment>
<dbReference type="GO" id="GO:0043138">
    <property type="term" value="F:3'-5' DNA helicase activity"/>
    <property type="evidence" value="ECO:0007669"/>
    <property type="project" value="UniProtKB-EC"/>
</dbReference>
<dbReference type="RefSeq" id="WP_163495281.1">
    <property type="nucleotide sequence ID" value="NZ_CP048711.1"/>
</dbReference>
<dbReference type="SUPFAM" id="SSF52540">
    <property type="entry name" value="P-loop containing nucleoside triphosphate hydrolases"/>
    <property type="match status" value="2"/>
</dbReference>
<dbReference type="GO" id="GO:0003677">
    <property type="term" value="F:DNA binding"/>
    <property type="evidence" value="ECO:0007669"/>
    <property type="project" value="UniProtKB-UniRule"/>
</dbReference>
<keyword evidence="1 12" id="KW-0639">Primosome</keyword>
<dbReference type="InterPro" id="IPR005259">
    <property type="entry name" value="PriA"/>
</dbReference>
<evidence type="ECO:0000256" key="10">
    <source>
        <dbReference type="ARBA" id="ARBA00023235"/>
    </source>
</evidence>
<feature type="binding site" evidence="12">
    <location>
        <position position="480"/>
    </location>
    <ligand>
        <name>Zn(2+)</name>
        <dbReference type="ChEBI" id="CHEBI:29105"/>
        <label>1</label>
    </ligand>
</feature>
<evidence type="ECO:0000313" key="15">
    <source>
        <dbReference type="Proteomes" id="UP000477680"/>
    </source>
</evidence>
<dbReference type="InterPro" id="IPR040498">
    <property type="entry name" value="PriA_CRR"/>
</dbReference>
<keyword evidence="3 12" id="KW-0479">Metal-binding</keyword>
<evidence type="ECO:0000256" key="11">
    <source>
        <dbReference type="ARBA" id="ARBA00048988"/>
    </source>
</evidence>
<evidence type="ECO:0000256" key="5">
    <source>
        <dbReference type="ARBA" id="ARBA00022801"/>
    </source>
</evidence>
<feature type="binding site" evidence="12">
    <location>
        <position position="446"/>
    </location>
    <ligand>
        <name>Zn(2+)</name>
        <dbReference type="ChEBI" id="CHEBI:29105"/>
        <label>2</label>
    </ligand>
</feature>
<dbReference type="GO" id="GO:1990077">
    <property type="term" value="C:primosome complex"/>
    <property type="evidence" value="ECO:0007669"/>
    <property type="project" value="UniProtKB-UniRule"/>
</dbReference>
<dbReference type="Pfam" id="PF18319">
    <property type="entry name" value="Zn_ribbon_PriA"/>
    <property type="match status" value="1"/>
</dbReference>
<comment type="catalytic activity">
    <reaction evidence="12">
        <text>Couples ATP hydrolysis with the unwinding of duplex DNA by translocating in the 3'-5' direction.</text>
        <dbReference type="EC" id="5.6.2.4"/>
    </reaction>
</comment>
<accession>A0A6C0U159</accession>
<dbReference type="HAMAP" id="MF_00983">
    <property type="entry name" value="PriA"/>
    <property type="match status" value="1"/>
</dbReference>
<keyword evidence="5 12" id="KW-0378">Hydrolase</keyword>
<dbReference type="GO" id="GO:0006269">
    <property type="term" value="P:DNA replication, synthesis of primer"/>
    <property type="evidence" value="ECO:0007669"/>
    <property type="project" value="UniProtKB-KW"/>
</dbReference>
<evidence type="ECO:0000256" key="12">
    <source>
        <dbReference type="HAMAP-Rule" id="MF_00983"/>
    </source>
</evidence>
<dbReference type="InterPro" id="IPR011545">
    <property type="entry name" value="DEAD/DEAH_box_helicase_dom"/>
</dbReference>
<dbReference type="Gene3D" id="3.40.1440.60">
    <property type="entry name" value="PriA, 3(prime) DNA-binding domain"/>
    <property type="match status" value="1"/>
</dbReference>
<dbReference type="GO" id="GO:0016787">
    <property type="term" value="F:hydrolase activity"/>
    <property type="evidence" value="ECO:0007669"/>
    <property type="project" value="UniProtKB-KW"/>
</dbReference>
<keyword evidence="4 12" id="KW-0547">Nucleotide-binding</keyword>
<dbReference type="SMART" id="SM00487">
    <property type="entry name" value="DEXDc"/>
    <property type="match status" value="1"/>
</dbReference>
<name>A0A6C0U159_9GAMM</name>
<gene>
    <name evidence="12" type="primary">priA</name>
    <name evidence="14" type="ORF">G3T16_10830</name>
</gene>
<dbReference type="InterPro" id="IPR001650">
    <property type="entry name" value="Helicase_C-like"/>
</dbReference>
<comment type="catalytic activity">
    <reaction evidence="11 12">
        <text>ATP + H2O = ADP + phosphate + H(+)</text>
        <dbReference type="Rhea" id="RHEA:13065"/>
        <dbReference type="ChEBI" id="CHEBI:15377"/>
        <dbReference type="ChEBI" id="CHEBI:15378"/>
        <dbReference type="ChEBI" id="CHEBI:30616"/>
        <dbReference type="ChEBI" id="CHEBI:43474"/>
        <dbReference type="ChEBI" id="CHEBI:456216"/>
        <dbReference type="EC" id="5.6.2.4"/>
    </reaction>
</comment>
<sequence>MSVLRLALPVPLRSLFDYLPPAGMTDRAVAQLQPGCRVLVPFGRRQLSGYLVEVTARSEQPASSLREALTVLDPEPLPGRAVWQLCLWAADYYQHPAGEVVALGFPQTLRDGQPHRPPGCTAWTLTQHGLGLPAGALQRSPRQAQALALLQAAPAVRAQEFKAQGISNATLRTLAGKGLAERCTVAPPREEPECQPGLPLNSDQSAALNSIIDSWGNFGCHLLEGVTGSGKTEVYLQLIAHCLAQGRQALVLIPEIGLTPQTLQRFQSRFGAGIVVMHSGLGAGERYRAWEAARTGAARIVIGTRSAIFATLQAPGLIIVDEEHDSSYKQQDGFRYSARDIAVKRGQLEDCTVLLGSATPSLESLHNALQERYRHHQLARRAGGGQLPAITAVDVRKAPLQGGLSADLLAAISAGLQAGNQVLLFLNRRGYAPTLQCHDCGWIAQCQACDARMTVHRRLRRLRCHHCSAGLALPRRCAMCDSPRLLTNGLGTEQTEETLQQHFGKWPIHRVDSDSMQGRDAMQTLVREVHRGQPCILLGTQMLTKGHHFPGVKLVAVIDADALLFSADFRGEERMAQLLTQVAGRAGREGEGGKVLLQTHYPDHPAMQAMLREDYASQARRLLAARQNSAMPPWGRLLLLRSDSRDARAGENFLGQLRQKTEHSLPGGCRLIGPLPSPLQRRAGKFRCQLLVTAAGYREARTAARLLVAAAEQLPASNSLSWSIDVDPLDLG</sequence>
<evidence type="ECO:0000256" key="8">
    <source>
        <dbReference type="ARBA" id="ARBA00022840"/>
    </source>
</evidence>
<dbReference type="PANTHER" id="PTHR30580">
    <property type="entry name" value="PRIMOSOMAL PROTEIN N"/>
    <property type="match status" value="1"/>
</dbReference>
<keyword evidence="6 12" id="KW-0347">Helicase</keyword>
<feature type="domain" description="Helicase ATP-binding" evidence="13">
    <location>
        <begin position="212"/>
        <end position="378"/>
    </location>
</feature>
<dbReference type="GO" id="GO:0006310">
    <property type="term" value="P:DNA recombination"/>
    <property type="evidence" value="ECO:0007669"/>
    <property type="project" value="InterPro"/>
</dbReference>
<feature type="binding site" evidence="12">
    <location>
        <position position="477"/>
    </location>
    <ligand>
        <name>Zn(2+)</name>
        <dbReference type="ChEBI" id="CHEBI:29105"/>
        <label>1</label>
    </ligand>
</feature>
<keyword evidence="8 12" id="KW-0067">ATP-binding</keyword>
<evidence type="ECO:0000259" key="13">
    <source>
        <dbReference type="PROSITE" id="PS51192"/>
    </source>
</evidence>
<keyword evidence="7 12" id="KW-0862">Zinc</keyword>
<feature type="binding site" evidence="12">
    <location>
        <position position="464"/>
    </location>
    <ligand>
        <name>Zn(2+)</name>
        <dbReference type="ChEBI" id="CHEBI:29105"/>
        <label>2</label>
    </ligand>
</feature>
<protein>
    <recommendedName>
        <fullName evidence="12">Replication restart protein PriA</fullName>
    </recommendedName>
    <alternativeName>
        <fullName evidence="12">ATP-dependent DNA helicase PriA</fullName>
        <ecNumber evidence="12">5.6.2.4</ecNumber>
    </alternativeName>
    <alternativeName>
        <fullName evidence="12">DNA 3'-5' helicase PriA</fullName>
    </alternativeName>
</protein>
<dbReference type="Pfam" id="PF21213">
    <property type="entry name" value="WHD_PriA"/>
    <property type="match status" value="1"/>
</dbReference>
<dbReference type="PANTHER" id="PTHR30580:SF0">
    <property type="entry name" value="PRIMOSOMAL PROTEIN N"/>
    <property type="match status" value="1"/>
</dbReference>
<keyword evidence="15" id="KW-1185">Reference proteome</keyword>
<dbReference type="InterPro" id="IPR041236">
    <property type="entry name" value="PriA_C"/>
</dbReference>
<dbReference type="KEGG" id="kim:G3T16_10830"/>
<dbReference type="InterPro" id="IPR048949">
    <property type="entry name" value="WHD_PriA"/>
</dbReference>